<protein>
    <submittedName>
        <fullName evidence="2">Uncharacterized protein</fullName>
    </submittedName>
</protein>
<reference evidence="2" key="1">
    <citation type="journal article" date="2020" name="Fungal Divers.">
        <title>Resolving the Mortierellaceae phylogeny through synthesis of multi-gene phylogenetics and phylogenomics.</title>
        <authorList>
            <person name="Vandepol N."/>
            <person name="Liber J."/>
            <person name="Desiro A."/>
            <person name="Na H."/>
            <person name="Kennedy M."/>
            <person name="Barry K."/>
            <person name="Grigoriev I.V."/>
            <person name="Miller A.N."/>
            <person name="O'Donnell K."/>
            <person name="Stajich J.E."/>
            <person name="Bonito G."/>
        </authorList>
    </citation>
    <scope>NUCLEOTIDE SEQUENCE</scope>
    <source>
        <strain evidence="2">MES-2147</strain>
    </source>
</reference>
<dbReference type="OrthoDB" id="2424799at2759"/>
<sequence length="155" mass="15899">MADQAFPTAPTAPTIWTPGQAVTVTWRLTTPSDKTALPVELFKGDPAKQALVKSWSVRIGDSWSHYSMIKSKEPMLTPAVTNASTPIASATGSGSGSSAGSKATTTGSVSSSPNSAIYLSTSSWAMGAVAVAAAAAGINKHSGSEFQRMDLNVHS</sequence>
<organism evidence="2 3">
    <name type="scientific">Modicella reniformis</name>
    <dbReference type="NCBI Taxonomy" id="1440133"/>
    <lineage>
        <taxon>Eukaryota</taxon>
        <taxon>Fungi</taxon>
        <taxon>Fungi incertae sedis</taxon>
        <taxon>Mucoromycota</taxon>
        <taxon>Mortierellomycotina</taxon>
        <taxon>Mortierellomycetes</taxon>
        <taxon>Mortierellales</taxon>
        <taxon>Mortierellaceae</taxon>
        <taxon>Modicella</taxon>
    </lineage>
</organism>
<dbReference type="EMBL" id="JAAAHW010000047">
    <property type="protein sequence ID" value="KAG0006854.1"/>
    <property type="molecule type" value="Genomic_DNA"/>
</dbReference>
<keyword evidence="3" id="KW-1185">Reference proteome</keyword>
<proteinExistence type="predicted"/>
<evidence type="ECO:0000313" key="2">
    <source>
        <dbReference type="EMBL" id="KAG0006854.1"/>
    </source>
</evidence>
<accession>A0A9P6MLK5</accession>
<gene>
    <name evidence="2" type="ORF">BGZ65_002889</name>
</gene>
<evidence type="ECO:0000256" key="1">
    <source>
        <dbReference type="SAM" id="MobiDB-lite"/>
    </source>
</evidence>
<dbReference type="Proteomes" id="UP000749646">
    <property type="component" value="Unassembled WGS sequence"/>
</dbReference>
<feature type="compositionally biased region" description="Low complexity" evidence="1">
    <location>
        <begin position="85"/>
        <end position="112"/>
    </location>
</feature>
<dbReference type="AlphaFoldDB" id="A0A9P6MLK5"/>
<feature type="region of interest" description="Disordered" evidence="1">
    <location>
        <begin position="85"/>
        <end position="113"/>
    </location>
</feature>
<evidence type="ECO:0000313" key="3">
    <source>
        <dbReference type="Proteomes" id="UP000749646"/>
    </source>
</evidence>
<name>A0A9P6MLK5_9FUNG</name>
<comment type="caution">
    <text evidence="2">The sequence shown here is derived from an EMBL/GenBank/DDBJ whole genome shotgun (WGS) entry which is preliminary data.</text>
</comment>